<evidence type="ECO:0000259" key="3">
    <source>
        <dbReference type="PROSITE" id="PS01031"/>
    </source>
</evidence>
<evidence type="ECO:0000256" key="1">
    <source>
        <dbReference type="PROSITE-ProRule" id="PRU00285"/>
    </source>
</evidence>
<dbReference type="Pfam" id="PF00011">
    <property type="entry name" value="HSP20"/>
    <property type="match status" value="1"/>
</dbReference>
<evidence type="ECO:0000313" key="4">
    <source>
        <dbReference type="EMBL" id="RDB35827.1"/>
    </source>
</evidence>
<dbReference type="InterPro" id="IPR031107">
    <property type="entry name" value="Small_HSP"/>
</dbReference>
<evidence type="ECO:0000256" key="2">
    <source>
        <dbReference type="RuleBase" id="RU003616"/>
    </source>
</evidence>
<sequence length="157" mass="18333">MSLFKKPSFLTLRNEADNFHLLQTEMNRLFNNIFRDNSVDMLLPASGLSLKVDLKETKDEIIIAADIPGAKKEDIDISFSNNLLSIRGERKFESEETDSERPHIRERFYGKFERSFAIPENCIDKENIYAEMKNGELIIKLKKLPEIQKEVKRIQIK</sequence>
<gene>
    <name evidence="4" type="ORF">DCC88_08275</name>
</gene>
<dbReference type="AlphaFoldDB" id="A0A369KSM3"/>
<feature type="domain" description="SHSP" evidence="3">
    <location>
        <begin position="43"/>
        <end position="157"/>
    </location>
</feature>
<dbReference type="Gene3D" id="2.60.40.790">
    <property type="match status" value="1"/>
</dbReference>
<dbReference type="EMBL" id="QOVW01000074">
    <property type="protein sequence ID" value="RDB35827.1"/>
    <property type="molecule type" value="Genomic_DNA"/>
</dbReference>
<dbReference type="InterPro" id="IPR008978">
    <property type="entry name" value="HSP20-like_chaperone"/>
</dbReference>
<dbReference type="PROSITE" id="PS01031">
    <property type="entry name" value="SHSP"/>
    <property type="match status" value="1"/>
</dbReference>
<reference evidence="4" key="1">
    <citation type="submission" date="2018-04" db="EMBL/GenBank/DDBJ databases">
        <title>Draft genome sequence of the Candidatus Spirobacillus cienkowskii, a pathogen of freshwater Daphnia species, reconstructed from hemolymph metagenomic reads.</title>
        <authorList>
            <person name="Bresciani L."/>
            <person name="Lemos L.N."/>
            <person name="Wale N."/>
            <person name="Lin J.Y."/>
            <person name="Fernandes G.R."/>
            <person name="Duffy M.A."/>
            <person name="Rodrigues J.M."/>
        </authorList>
    </citation>
    <scope>NUCLEOTIDE SEQUENCE [LARGE SCALE GENOMIC DNA]</scope>
    <source>
        <strain evidence="4">Binning01</strain>
    </source>
</reference>
<dbReference type="CDD" id="cd06464">
    <property type="entry name" value="ACD_sHsps-like"/>
    <property type="match status" value="1"/>
</dbReference>
<proteinExistence type="inferred from homology"/>
<comment type="caution">
    <text evidence="4">The sequence shown here is derived from an EMBL/GenBank/DDBJ whole genome shotgun (WGS) entry which is preliminary data.</text>
</comment>
<dbReference type="PANTHER" id="PTHR11527">
    <property type="entry name" value="HEAT-SHOCK PROTEIN 20 FAMILY MEMBER"/>
    <property type="match status" value="1"/>
</dbReference>
<dbReference type="SUPFAM" id="SSF49764">
    <property type="entry name" value="HSP20-like chaperones"/>
    <property type="match status" value="1"/>
</dbReference>
<accession>A0A369KSM3</accession>
<evidence type="ECO:0000313" key="5">
    <source>
        <dbReference type="Proteomes" id="UP000253934"/>
    </source>
</evidence>
<protein>
    <submittedName>
        <fullName evidence="4">Hsp20/alpha crystallin family protein</fullName>
    </submittedName>
</protein>
<keyword evidence="5" id="KW-1185">Reference proteome</keyword>
<dbReference type="Proteomes" id="UP000253934">
    <property type="component" value="Unassembled WGS sequence"/>
</dbReference>
<dbReference type="InterPro" id="IPR002068">
    <property type="entry name" value="A-crystallin/Hsp20_dom"/>
</dbReference>
<organism evidence="4 5">
    <name type="scientific">Spirobacillus cienkowskii</name>
    <dbReference type="NCBI Taxonomy" id="495820"/>
    <lineage>
        <taxon>Bacteria</taxon>
        <taxon>Pseudomonadati</taxon>
        <taxon>Bdellovibrionota</taxon>
        <taxon>Oligoflexia</taxon>
        <taxon>Silvanigrellales</taxon>
        <taxon>Spirobacillus</taxon>
    </lineage>
</organism>
<comment type="similarity">
    <text evidence="1 2">Belongs to the small heat shock protein (HSP20) family.</text>
</comment>
<name>A0A369KSM3_9BACT</name>